<organism evidence="2 3">
    <name type="scientific">Haloferula sargassicola</name>
    <dbReference type="NCBI Taxonomy" id="490096"/>
    <lineage>
        <taxon>Bacteria</taxon>
        <taxon>Pseudomonadati</taxon>
        <taxon>Verrucomicrobiota</taxon>
        <taxon>Verrucomicrobiia</taxon>
        <taxon>Verrucomicrobiales</taxon>
        <taxon>Verrucomicrobiaceae</taxon>
        <taxon>Haloferula</taxon>
    </lineage>
</organism>
<feature type="chain" id="PRO_5047165681" description="Serine protease" evidence="1">
    <location>
        <begin position="23"/>
        <end position="520"/>
    </location>
</feature>
<protein>
    <recommendedName>
        <fullName evidence="4">Serine protease</fullName>
    </recommendedName>
</protein>
<reference evidence="2 3" key="1">
    <citation type="submission" date="2024-02" db="EMBL/GenBank/DDBJ databases">
        <title>Haloferula sargassicola NBRC 104335.</title>
        <authorList>
            <person name="Ichikawa N."/>
            <person name="Katano-Makiyama Y."/>
            <person name="Hidaka K."/>
        </authorList>
    </citation>
    <scope>NUCLEOTIDE SEQUENCE [LARGE SCALE GENOMIC DNA]</scope>
    <source>
        <strain evidence="2 3">NBRC 104335</strain>
    </source>
</reference>
<proteinExistence type="predicted"/>
<dbReference type="InterPro" id="IPR009003">
    <property type="entry name" value="Peptidase_S1_PA"/>
</dbReference>
<dbReference type="Proteomes" id="UP001476282">
    <property type="component" value="Unassembled WGS sequence"/>
</dbReference>
<evidence type="ECO:0000313" key="2">
    <source>
        <dbReference type="EMBL" id="GAA5484191.1"/>
    </source>
</evidence>
<evidence type="ECO:0008006" key="4">
    <source>
        <dbReference type="Google" id="ProtNLM"/>
    </source>
</evidence>
<keyword evidence="3" id="KW-1185">Reference proteome</keyword>
<dbReference type="SUPFAM" id="SSF50494">
    <property type="entry name" value="Trypsin-like serine proteases"/>
    <property type="match status" value="1"/>
</dbReference>
<dbReference type="PROSITE" id="PS51257">
    <property type="entry name" value="PROKAR_LIPOPROTEIN"/>
    <property type="match status" value="1"/>
</dbReference>
<name>A0ABP9UU09_9BACT</name>
<accession>A0ABP9UU09</accession>
<sequence>MMVSPMKTAVLSALGMTGAACALEIRDTSSGHFVWLWEMYANATLNPLFEPDPNIIRQGTGWPDGPQEWHRNLAMVSPVHFIGVAHYPFDETRELKFLGSDGVVRGYPLVGQEVVAPGGVATDITVGTLAEPLDPSTGVKPYPVAVFPTRADFLQRDLVVVGKAGWAAPGRYEGFEMLVNSPGFDTTDYIYFDFPYEPGGPGDLRFQGGDSGSPTLILQDGEWCVVGVHSGLEEVPAAAPVASRSYDAFLPTYYGEIDALMEPEGYHLIRRHPETVALTVAADTAEPLVAGQPGTVQVRLSGTGADAHNVKLKFTAAGFTGLTAAGWVQESLTPGSWRGRRGGLGDGETVTLEASWSALPAGPVLAGTVGVSADGHEPESVPVSWPVMSPAAAAYAEWSAGLADPAFDADPDGDHLRNLLEYAVGGDPAVAQSRAFTSTGTEDGRLVIEFPRRLDRLERGLSYEVQFASEALIWGPELPEGTEVTTGPCDPPRDGFEKVRVAVPPAGGAGFLRLQVAFSG</sequence>
<dbReference type="EMBL" id="BAABRI010000021">
    <property type="protein sequence ID" value="GAA5484191.1"/>
    <property type="molecule type" value="Genomic_DNA"/>
</dbReference>
<feature type="signal peptide" evidence="1">
    <location>
        <begin position="1"/>
        <end position="22"/>
    </location>
</feature>
<evidence type="ECO:0000256" key="1">
    <source>
        <dbReference type="SAM" id="SignalP"/>
    </source>
</evidence>
<keyword evidence="1" id="KW-0732">Signal</keyword>
<evidence type="ECO:0000313" key="3">
    <source>
        <dbReference type="Proteomes" id="UP001476282"/>
    </source>
</evidence>
<gene>
    <name evidence="2" type="ORF">Hsar01_03432</name>
</gene>
<comment type="caution">
    <text evidence="2">The sequence shown here is derived from an EMBL/GenBank/DDBJ whole genome shotgun (WGS) entry which is preliminary data.</text>
</comment>